<keyword evidence="3" id="KW-1185">Reference proteome</keyword>
<evidence type="ECO:0000313" key="3">
    <source>
        <dbReference type="Proteomes" id="UP001187315"/>
    </source>
</evidence>
<evidence type="ECO:0000313" key="2">
    <source>
        <dbReference type="EMBL" id="KAK2817829.1"/>
    </source>
</evidence>
<evidence type="ECO:0000256" key="1">
    <source>
        <dbReference type="SAM" id="MobiDB-lite"/>
    </source>
</evidence>
<protein>
    <submittedName>
        <fullName evidence="2">Uncharacterized protein</fullName>
    </submittedName>
</protein>
<comment type="caution">
    <text evidence="2">The sequence shown here is derived from an EMBL/GenBank/DDBJ whole genome shotgun (WGS) entry which is preliminary data.</text>
</comment>
<proteinExistence type="predicted"/>
<reference evidence="2" key="1">
    <citation type="submission" date="2023-08" db="EMBL/GenBank/DDBJ databases">
        <title>Pelteobagrus vachellii genome.</title>
        <authorList>
            <person name="Liu H."/>
        </authorList>
    </citation>
    <scope>NUCLEOTIDE SEQUENCE</scope>
    <source>
        <strain evidence="2">PRFRI_2022a</strain>
        <tissue evidence="2">Muscle</tissue>
    </source>
</reference>
<organism evidence="2 3">
    <name type="scientific">Tachysurus vachellii</name>
    <name type="common">Darkbarbel catfish</name>
    <name type="synonym">Pelteobagrus vachellii</name>
    <dbReference type="NCBI Taxonomy" id="175792"/>
    <lineage>
        <taxon>Eukaryota</taxon>
        <taxon>Metazoa</taxon>
        <taxon>Chordata</taxon>
        <taxon>Craniata</taxon>
        <taxon>Vertebrata</taxon>
        <taxon>Euteleostomi</taxon>
        <taxon>Actinopterygii</taxon>
        <taxon>Neopterygii</taxon>
        <taxon>Teleostei</taxon>
        <taxon>Ostariophysi</taxon>
        <taxon>Siluriformes</taxon>
        <taxon>Bagridae</taxon>
        <taxon>Tachysurus</taxon>
    </lineage>
</organism>
<name>A0AA88IPA4_TACVA</name>
<gene>
    <name evidence="2" type="ORF">Q7C36_021762</name>
</gene>
<dbReference type="EMBL" id="JAVHJS010000024">
    <property type="protein sequence ID" value="KAK2817829.1"/>
    <property type="molecule type" value="Genomic_DNA"/>
</dbReference>
<accession>A0AA88IPA4</accession>
<dbReference type="AlphaFoldDB" id="A0AA88IPA4"/>
<dbReference type="Proteomes" id="UP001187315">
    <property type="component" value="Unassembled WGS sequence"/>
</dbReference>
<dbReference type="CDD" id="cd00303">
    <property type="entry name" value="retropepsin_like"/>
    <property type="match status" value="1"/>
</dbReference>
<feature type="region of interest" description="Disordered" evidence="1">
    <location>
        <begin position="1"/>
        <end position="20"/>
    </location>
</feature>
<sequence>MPRACTPFSAPHSRGPFLPPSSPGQQYLFLLRKRDTDSALTVDKLHTWLFPVQQKTSLQERTAISQGSPARSKPLLKVCIHVGHQDHDLDVFVDSGADSEFLDEELATQLGIETELLPSPLQVWALNISIELQVAPSPCE</sequence>